<dbReference type="PANTHER" id="PTHR33939:SF1">
    <property type="entry name" value="DUF4371 DOMAIN-CONTAINING PROTEIN"/>
    <property type="match status" value="1"/>
</dbReference>
<proteinExistence type="predicted"/>
<dbReference type="Gene3D" id="3.30.420.10">
    <property type="entry name" value="Ribonuclease H-like superfamily/Ribonuclease H"/>
    <property type="match status" value="1"/>
</dbReference>
<gene>
    <name evidence="2" type="ORF">ILUMI_00691</name>
</gene>
<sequence length="112" mass="12783">MQESVKSSRVNCAEKTESVPTPHKNTNKPSKIYLADQIAEQYGHKVVRLPTYHCIFNPIELIWEITKNYYNRHIGRDGGGIELLNMSQEALQTATAEVWQNAITHTEDEISI</sequence>
<reference evidence="2" key="1">
    <citation type="submission" date="2019-08" db="EMBL/GenBank/DDBJ databases">
        <title>The genome of the North American firefly Photinus pyralis.</title>
        <authorList>
            <consortium name="Photinus pyralis genome working group"/>
            <person name="Fallon T.R."/>
            <person name="Sander Lower S.E."/>
            <person name="Weng J.-K."/>
        </authorList>
    </citation>
    <scope>NUCLEOTIDE SEQUENCE</scope>
    <source>
        <strain evidence="2">TRF0915ILg1</strain>
        <tissue evidence="2">Whole body</tissue>
    </source>
</reference>
<organism evidence="2 3">
    <name type="scientific">Ignelater luminosus</name>
    <name type="common">Cucubano</name>
    <name type="synonym">Pyrophorus luminosus</name>
    <dbReference type="NCBI Taxonomy" id="2038154"/>
    <lineage>
        <taxon>Eukaryota</taxon>
        <taxon>Metazoa</taxon>
        <taxon>Ecdysozoa</taxon>
        <taxon>Arthropoda</taxon>
        <taxon>Hexapoda</taxon>
        <taxon>Insecta</taxon>
        <taxon>Pterygota</taxon>
        <taxon>Neoptera</taxon>
        <taxon>Endopterygota</taxon>
        <taxon>Coleoptera</taxon>
        <taxon>Polyphaga</taxon>
        <taxon>Elateriformia</taxon>
        <taxon>Elateroidea</taxon>
        <taxon>Elateridae</taxon>
        <taxon>Agrypninae</taxon>
        <taxon>Pyrophorini</taxon>
        <taxon>Ignelater</taxon>
    </lineage>
</organism>
<name>A0A8K0DJP9_IGNLU</name>
<protein>
    <submittedName>
        <fullName evidence="2">Uncharacterized protein</fullName>
    </submittedName>
</protein>
<dbReference type="AlphaFoldDB" id="A0A8K0DJP9"/>
<dbReference type="EMBL" id="VTPC01000524">
    <property type="protein sequence ID" value="KAF2905486.1"/>
    <property type="molecule type" value="Genomic_DNA"/>
</dbReference>
<dbReference type="InterPro" id="IPR036397">
    <property type="entry name" value="RNaseH_sf"/>
</dbReference>
<dbReference type="Proteomes" id="UP000801492">
    <property type="component" value="Unassembled WGS sequence"/>
</dbReference>
<comment type="caution">
    <text evidence="2">The sequence shown here is derived from an EMBL/GenBank/DDBJ whole genome shotgun (WGS) entry which is preliminary data.</text>
</comment>
<feature type="region of interest" description="Disordered" evidence="1">
    <location>
        <begin position="1"/>
        <end position="27"/>
    </location>
</feature>
<evidence type="ECO:0000313" key="3">
    <source>
        <dbReference type="Proteomes" id="UP000801492"/>
    </source>
</evidence>
<accession>A0A8K0DJP9</accession>
<dbReference type="GO" id="GO:0003676">
    <property type="term" value="F:nucleic acid binding"/>
    <property type="evidence" value="ECO:0007669"/>
    <property type="project" value="InterPro"/>
</dbReference>
<keyword evidence="3" id="KW-1185">Reference proteome</keyword>
<dbReference type="PANTHER" id="PTHR33939">
    <property type="entry name" value="PROTEIN CBG22215"/>
    <property type="match status" value="1"/>
</dbReference>
<evidence type="ECO:0000313" key="2">
    <source>
        <dbReference type="EMBL" id="KAF2905486.1"/>
    </source>
</evidence>
<dbReference type="OrthoDB" id="6742587at2759"/>
<evidence type="ECO:0000256" key="1">
    <source>
        <dbReference type="SAM" id="MobiDB-lite"/>
    </source>
</evidence>
<feature type="compositionally biased region" description="Polar residues" evidence="1">
    <location>
        <begin position="1"/>
        <end position="10"/>
    </location>
</feature>